<gene>
    <name evidence="2" type="ORF">PVAP13_2NG084784</name>
</gene>
<dbReference type="Proteomes" id="UP000823388">
    <property type="component" value="Chromosome 2N"/>
</dbReference>
<comment type="caution">
    <text evidence="2">The sequence shown here is derived from an EMBL/GenBank/DDBJ whole genome shotgun (WGS) entry which is preliminary data.</text>
</comment>
<reference evidence="2" key="1">
    <citation type="submission" date="2020-05" db="EMBL/GenBank/DDBJ databases">
        <title>WGS assembly of Panicum virgatum.</title>
        <authorList>
            <person name="Lovell J.T."/>
            <person name="Jenkins J."/>
            <person name="Shu S."/>
            <person name="Juenger T.E."/>
            <person name="Schmutz J."/>
        </authorList>
    </citation>
    <scope>NUCLEOTIDE SEQUENCE</scope>
    <source>
        <strain evidence="2">AP13</strain>
    </source>
</reference>
<feature type="compositionally biased region" description="Low complexity" evidence="1">
    <location>
        <begin position="172"/>
        <end position="181"/>
    </location>
</feature>
<evidence type="ECO:0000256" key="1">
    <source>
        <dbReference type="SAM" id="MobiDB-lite"/>
    </source>
</evidence>
<sequence length="202" mass="21323">MLHDSDLCGQPCSKGTTQVSLAKRLMAPPRRAPPWPPRRDASNARPASHPGPPPAARPPPRASSRAGAASAMPPRAPRPGSHRGAATRGRRACATTTKPVRWAASRTRQATCGSLHSEGLFACSGHGVQHGHGVHARSAARARRGVGARPQHRGKGVGGREGGLAGERALEQEPALEQEQALDPFCVQKRKRKETGVEGEEI</sequence>
<accession>A0A8T0VCS6</accession>
<dbReference type="EMBL" id="CM029040">
    <property type="protein sequence ID" value="KAG2632137.1"/>
    <property type="molecule type" value="Genomic_DNA"/>
</dbReference>
<feature type="region of interest" description="Disordered" evidence="1">
    <location>
        <begin position="137"/>
        <end position="181"/>
    </location>
</feature>
<feature type="compositionally biased region" description="Pro residues" evidence="1">
    <location>
        <begin position="49"/>
        <end position="61"/>
    </location>
</feature>
<organism evidence="2 3">
    <name type="scientific">Panicum virgatum</name>
    <name type="common">Blackwell switchgrass</name>
    <dbReference type="NCBI Taxonomy" id="38727"/>
    <lineage>
        <taxon>Eukaryota</taxon>
        <taxon>Viridiplantae</taxon>
        <taxon>Streptophyta</taxon>
        <taxon>Embryophyta</taxon>
        <taxon>Tracheophyta</taxon>
        <taxon>Spermatophyta</taxon>
        <taxon>Magnoliopsida</taxon>
        <taxon>Liliopsida</taxon>
        <taxon>Poales</taxon>
        <taxon>Poaceae</taxon>
        <taxon>PACMAD clade</taxon>
        <taxon>Panicoideae</taxon>
        <taxon>Panicodae</taxon>
        <taxon>Paniceae</taxon>
        <taxon>Panicinae</taxon>
        <taxon>Panicum</taxon>
        <taxon>Panicum sect. Hiantes</taxon>
    </lineage>
</organism>
<evidence type="ECO:0000313" key="2">
    <source>
        <dbReference type="EMBL" id="KAG2632137.1"/>
    </source>
</evidence>
<dbReference type="AlphaFoldDB" id="A0A8T0VCS6"/>
<name>A0A8T0VCS6_PANVG</name>
<keyword evidence="3" id="KW-1185">Reference proteome</keyword>
<proteinExistence type="predicted"/>
<evidence type="ECO:0000313" key="3">
    <source>
        <dbReference type="Proteomes" id="UP000823388"/>
    </source>
</evidence>
<feature type="compositionally biased region" description="Basic residues" evidence="1">
    <location>
        <begin position="137"/>
        <end position="155"/>
    </location>
</feature>
<feature type="compositionally biased region" description="Gly residues" evidence="1">
    <location>
        <begin position="156"/>
        <end position="165"/>
    </location>
</feature>
<feature type="region of interest" description="Disordered" evidence="1">
    <location>
        <begin position="1"/>
        <end position="107"/>
    </location>
</feature>
<feature type="compositionally biased region" description="Low complexity" evidence="1">
    <location>
        <begin position="83"/>
        <end position="97"/>
    </location>
</feature>
<feature type="compositionally biased region" description="Low complexity" evidence="1">
    <location>
        <begin position="62"/>
        <end position="73"/>
    </location>
</feature>
<protein>
    <submittedName>
        <fullName evidence="2">Uncharacterized protein</fullName>
    </submittedName>
</protein>